<keyword evidence="2" id="KW-0378">Hydrolase</keyword>
<dbReference type="Pfam" id="PF13365">
    <property type="entry name" value="Trypsin_2"/>
    <property type="match status" value="1"/>
</dbReference>
<dbReference type="Proteomes" id="UP000886876">
    <property type="component" value="Unassembled WGS sequence"/>
</dbReference>
<proteinExistence type="predicted"/>
<name>A0A9D1G3K9_9FIRM</name>
<keyword evidence="4" id="KW-0472">Membrane</keyword>
<feature type="compositionally biased region" description="Low complexity" evidence="3">
    <location>
        <begin position="25"/>
        <end position="37"/>
    </location>
</feature>
<reference evidence="6" key="1">
    <citation type="submission" date="2020-10" db="EMBL/GenBank/DDBJ databases">
        <authorList>
            <person name="Gilroy R."/>
        </authorList>
    </citation>
    <scope>NUCLEOTIDE SEQUENCE</scope>
    <source>
        <strain evidence="6">ChiHecec3B27-6122</strain>
    </source>
</reference>
<evidence type="ECO:0000259" key="5">
    <source>
        <dbReference type="PROSITE" id="PS50106"/>
    </source>
</evidence>
<dbReference type="AlphaFoldDB" id="A0A9D1G3K9"/>
<dbReference type="InterPro" id="IPR036034">
    <property type="entry name" value="PDZ_sf"/>
</dbReference>
<dbReference type="GO" id="GO:0006508">
    <property type="term" value="P:proteolysis"/>
    <property type="evidence" value="ECO:0007669"/>
    <property type="project" value="UniProtKB-KW"/>
</dbReference>
<keyword evidence="4" id="KW-1133">Transmembrane helix</keyword>
<dbReference type="PANTHER" id="PTHR43343">
    <property type="entry name" value="PEPTIDASE S12"/>
    <property type="match status" value="1"/>
</dbReference>
<accession>A0A9D1G3K9</accession>
<evidence type="ECO:0000256" key="3">
    <source>
        <dbReference type="SAM" id="MobiDB-lite"/>
    </source>
</evidence>
<dbReference type="InterPro" id="IPR009003">
    <property type="entry name" value="Peptidase_S1_PA"/>
</dbReference>
<feature type="region of interest" description="Disordered" evidence="3">
    <location>
        <begin position="1"/>
        <end position="59"/>
    </location>
</feature>
<dbReference type="Gene3D" id="2.40.10.120">
    <property type="match status" value="1"/>
</dbReference>
<dbReference type="PROSITE" id="PS50106">
    <property type="entry name" value="PDZ"/>
    <property type="match status" value="1"/>
</dbReference>
<dbReference type="PRINTS" id="PR00834">
    <property type="entry name" value="PROTEASES2C"/>
</dbReference>
<reference evidence="6" key="2">
    <citation type="journal article" date="2021" name="PeerJ">
        <title>Extensive microbial diversity within the chicken gut microbiome revealed by metagenomics and culture.</title>
        <authorList>
            <person name="Gilroy R."/>
            <person name="Ravi A."/>
            <person name="Getino M."/>
            <person name="Pursley I."/>
            <person name="Horton D.L."/>
            <person name="Alikhan N.F."/>
            <person name="Baker D."/>
            <person name="Gharbi K."/>
            <person name="Hall N."/>
            <person name="Watson M."/>
            <person name="Adriaenssens E.M."/>
            <person name="Foster-Nyarko E."/>
            <person name="Jarju S."/>
            <person name="Secka A."/>
            <person name="Antonio M."/>
            <person name="Oren A."/>
            <person name="Chaudhuri R.R."/>
            <person name="La Ragione R."/>
            <person name="Hildebrand F."/>
            <person name="Pallen M.J."/>
        </authorList>
    </citation>
    <scope>NUCLEOTIDE SEQUENCE</scope>
    <source>
        <strain evidence="6">ChiHecec3B27-6122</strain>
    </source>
</reference>
<dbReference type="PANTHER" id="PTHR43343:SF3">
    <property type="entry name" value="PROTEASE DO-LIKE 8, CHLOROPLASTIC"/>
    <property type="match status" value="1"/>
</dbReference>
<evidence type="ECO:0000256" key="2">
    <source>
        <dbReference type="ARBA" id="ARBA00022801"/>
    </source>
</evidence>
<dbReference type="InterPro" id="IPR001478">
    <property type="entry name" value="PDZ"/>
</dbReference>
<dbReference type="Gene3D" id="2.30.42.10">
    <property type="match status" value="1"/>
</dbReference>
<dbReference type="InterPro" id="IPR051201">
    <property type="entry name" value="Chloro_Bact_Ser_Proteases"/>
</dbReference>
<feature type="domain" description="PDZ" evidence="5">
    <location>
        <begin position="349"/>
        <end position="420"/>
    </location>
</feature>
<dbReference type="SUPFAM" id="SSF50156">
    <property type="entry name" value="PDZ domain-like"/>
    <property type="match status" value="1"/>
</dbReference>
<evidence type="ECO:0000313" key="7">
    <source>
        <dbReference type="Proteomes" id="UP000886876"/>
    </source>
</evidence>
<comment type="caution">
    <text evidence="6">The sequence shown here is derived from an EMBL/GenBank/DDBJ whole genome shotgun (WGS) entry which is preliminary data.</text>
</comment>
<sequence length="456" mass="47943">MNEENESRNAQWYDTSCGAAHPESQIQTQPAAAAPHPTQLPPRRSAGEVPAGEGSGKRGHGSLRAVAVCLLAVVLIAATSLAFSGGGEGGRVSWPQLSTGGEPSFEDYDDYREFFNGYYENTSGSPGGSSIPRAEAAGELRLEPVPEPETEELTYQEIYEKCSPSVVGITAMVSDMSYYWGTGIVISEDGYIATNAHIIEGAYSATVTLWNDREYEALLVGIDSVSDLAVLKIEAEGLTAAEFCSAQVNVGDSVVAIGNPLGAELRGTMTDGIISAISRDIPYNNHSMTLLQTNAAINDGNSGGPLINMHGQVVGITNMKMKAATSSATAIEGIGFAIPVKTIASVVDELIASGSVSGRPALGVTVGVIPASAAEYFGIPEGLYVIGVADGSDAKTKGIRQGDIIVEVNGDEVYDTEDLSRAISEYDVGTLMTLKIYRDGETMFVNVELVETSDIY</sequence>
<dbReference type="EMBL" id="DVJS01000002">
    <property type="protein sequence ID" value="HIS96352.1"/>
    <property type="molecule type" value="Genomic_DNA"/>
</dbReference>
<evidence type="ECO:0000256" key="4">
    <source>
        <dbReference type="SAM" id="Phobius"/>
    </source>
</evidence>
<organism evidence="6 7">
    <name type="scientific">Candidatus Scatomorpha pullistercoris</name>
    <dbReference type="NCBI Taxonomy" id="2840929"/>
    <lineage>
        <taxon>Bacteria</taxon>
        <taxon>Bacillati</taxon>
        <taxon>Bacillota</taxon>
        <taxon>Clostridia</taxon>
        <taxon>Eubacteriales</taxon>
        <taxon>Candidatus Scatomorpha</taxon>
    </lineage>
</organism>
<dbReference type="SMART" id="SM00228">
    <property type="entry name" value="PDZ"/>
    <property type="match status" value="1"/>
</dbReference>
<dbReference type="Pfam" id="PF13180">
    <property type="entry name" value="PDZ_2"/>
    <property type="match status" value="1"/>
</dbReference>
<dbReference type="InterPro" id="IPR001940">
    <property type="entry name" value="Peptidase_S1C"/>
</dbReference>
<evidence type="ECO:0000313" key="6">
    <source>
        <dbReference type="EMBL" id="HIS96352.1"/>
    </source>
</evidence>
<feature type="transmembrane region" description="Helical" evidence="4">
    <location>
        <begin position="65"/>
        <end position="83"/>
    </location>
</feature>
<keyword evidence="1" id="KW-0645">Protease</keyword>
<dbReference type="GO" id="GO:0004252">
    <property type="term" value="F:serine-type endopeptidase activity"/>
    <property type="evidence" value="ECO:0007669"/>
    <property type="project" value="InterPro"/>
</dbReference>
<protein>
    <submittedName>
        <fullName evidence="6">Trypsin-like peptidase domain-containing protein</fullName>
    </submittedName>
</protein>
<dbReference type="SUPFAM" id="SSF50494">
    <property type="entry name" value="Trypsin-like serine proteases"/>
    <property type="match status" value="1"/>
</dbReference>
<keyword evidence="4" id="KW-0812">Transmembrane</keyword>
<evidence type="ECO:0000256" key="1">
    <source>
        <dbReference type="ARBA" id="ARBA00022670"/>
    </source>
</evidence>
<gene>
    <name evidence="6" type="ORF">IAD42_00075</name>
</gene>